<proteinExistence type="predicted"/>
<dbReference type="AlphaFoldDB" id="A0A396GZB7"/>
<dbReference type="EMBL" id="PSQE01000007">
    <property type="protein sequence ID" value="RHN45561.1"/>
    <property type="molecule type" value="Genomic_DNA"/>
</dbReference>
<protein>
    <submittedName>
        <fullName evidence="1">Uncharacterized protein</fullName>
    </submittedName>
</protein>
<evidence type="ECO:0000313" key="1">
    <source>
        <dbReference type="EMBL" id="RHN45561.1"/>
    </source>
</evidence>
<organism evidence="1 2">
    <name type="scientific">Medicago truncatula</name>
    <name type="common">Barrel medic</name>
    <name type="synonym">Medicago tribuloides</name>
    <dbReference type="NCBI Taxonomy" id="3880"/>
    <lineage>
        <taxon>Eukaryota</taxon>
        <taxon>Viridiplantae</taxon>
        <taxon>Streptophyta</taxon>
        <taxon>Embryophyta</taxon>
        <taxon>Tracheophyta</taxon>
        <taxon>Spermatophyta</taxon>
        <taxon>Magnoliopsida</taxon>
        <taxon>eudicotyledons</taxon>
        <taxon>Gunneridae</taxon>
        <taxon>Pentapetalae</taxon>
        <taxon>rosids</taxon>
        <taxon>fabids</taxon>
        <taxon>Fabales</taxon>
        <taxon>Fabaceae</taxon>
        <taxon>Papilionoideae</taxon>
        <taxon>50 kb inversion clade</taxon>
        <taxon>NPAAA clade</taxon>
        <taxon>Hologalegina</taxon>
        <taxon>IRL clade</taxon>
        <taxon>Trifolieae</taxon>
        <taxon>Medicago</taxon>
    </lineage>
</organism>
<gene>
    <name evidence="1" type="ORF">MtrunA17_Chr7g0232651</name>
</gene>
<dbReference type="Proteomes" id="UP000265566">
    <property type="component" value="Chromosome 7"/>
</dbReference>
<reference evidence="2" key="1">
    <citation type="journal article" date="2018" name="Nat. Plants">
        <title>Whole-genome landscape of Medicago truncatula symbiotic genes.</title>
        <authorList>
            <person name="Pecrix Y."/>
            <person name="Staton S.E."/>
            <person name="Sallet E."/>
            <person name="Lelandais-Briere C."/>
            <person name="Moreau S."/>
            <person name="Carrere S."/>
            <person name="Blein T."/>
            <person name="Jardinaud M.F."/>
            <person name="Latrasse D."/>
            <person name="Zouine M."/>
            <person name="Zahm M."/>
            <person name="Kreplak J."/>
            <person name="Mayjonade B."/>
            <person name="Satge C."/>
            <person name="Perez M."/>
            <person name="Cauet S."/>
            <person name="Marande W."/>
            <person name="Chantry-Darmon C."/>
            <person name="Lopez-Roques C."/>
            <person name="Bouchez O."/>
            <person name="Berard A."/>
            <person name="Debelle F."/>
            <person name="Munos S."/>
            <person name="Bendahmane A."/>
            <person name="Berges H."/>
            <person name="Niebel A."/>
            <person name="Buitink J."/>
            <person name="Frugier F."/>
            <person name="Benhamed M."/>
            <person name="Crespi M."/>
            <person name="Gouzy J."/>
            <person name="Gamas P."/>
        </authorList>
    </citation>
    <scope>NUCLEOTIDE SEQUENCE [LARGE SCALE GENOMIC DNA]</scope>
    <source>
        <strain evidence="2">cv. Jemalong A17</strain>
    </source>
</reference>
<sequence>MLVDKVRVQPTISHKEVHDYFKLAFNVILSDSKITRSLRAAREIVQGSKKEQYGLVWDYAKEFERSNPESTLKIDTIPIPNSPPQFQRFYVCLDACKRGFKAGCRPFIGLDGCFLKETYTCFSRSDAWCCKRQKWTDE</sequence>
<dbReference type="PANTHER" id="PTHR31973:SF187">
    <property type="entry name" value="MUTATOR TRANSPOSASE MUDRA PROTEIN"/>
    <property type="match status" value="1"/>
</dbReference>
<comment type="caution">
    <text evidence="1">The sequence shown here is derived from an EMBL/GenBank/DDBJ whole genome shotgun (WGS) entry which is preliminary data.</text>
</comment>
<name>A0A396GZB7_MEDTR</name>
<dbReference type="Gramene" id="rna39927">
    <property type="protein sequence ID" value="RHN45561.1"/>
    <property type="gene ID" value="gene39927"/>
</dbReference>
<accession>A0A396GZB7</accession>
<evidence type="ECO:0000313" key="2">
    <source>
        <dbReference type="Proteomes" id="UP000265566"/>
    </source>
</evidence>
<dbReference type="PANTHER" id="PTHR31973">
    <property type="entry name" value="POLYPROTEIN, PUTATIVE-RELATED"/>
    <property type="match status" value="1"/>
</dbReference>